<keyword evidence="1" id="KW-1133">Transmembrane helix</keyword>
<evidence type="ECO:0000313" key="3">
    <source>
        <dbReference type="Proteomes" id="UP000490386"/>
    </source>
</evidence>
<accession>A0A7J5AYX1</accession>
<keyword evidence="1" id="KW-0472">Membrane</keyword>
<dbReference type="EMBL" id="WBJX01000005">
    <property type="protein sequence ID" value="KAB1636755.1"/>
    <property type="molecule type" value="Genomic_DNA"/>
</dbReference>
<dbReference type="OrthoDB" id="5119548at2"/>
<feature type="transmembrane region" description="Helical" evidence="1">
    <location>
        <begin position="12"/>
        <end position="33"/>
    </location>
</feature>
<evidence type="ECO:0000256" key="1">
    <source>
        <dbReference type="SAM" id="Phobius"/>
    </source>
</evidence>
<protein>
    <recommendedName>
        <fullName evidence="4">LPXTG cell wall anchor domain-containing protein</fullName>
    </recommendedName>
</protein>
<organism evidence="2 3">
    <name type="scientific">Pseudoclavibacter terrae</name>
    <dbReference type="NCBI Taxonomy" id="1530195"/>
    <lineage>
        <taxon>Bacteria</taxon>
        <taxon>Bacillati</taxon>
        <taxon>Actinomycetota</taxon>
        <taxon>Actinomycetes</taxon>
        <taxon>Micrococcales</taxon>
        <taxon>Microbacteriaceae</taxon>
        <taxon>Pseudoclavibacter</taxon>
    </lineage>
</organism>
<feature type="transmembrane region" description="Helical" evidence="1">
    <location>
        <begin position="63"/>
        <end position="81"/>
    </location>
</feature>
<dbReference type="AlphaFoldDB" id="A0A7J5AYX1"/>
<sequence length="90" mass="9950">MTPPFLRPRSTARIWLWTAVIVVLISLALAPVLTSTTCYDSPDPALSYCESAQLGFAGNQTNGWIWLAAILATGAVGWLLARRHKRRDPR</sequence>
<gene>
    <name evidence="2" type="ORF">F8O03_14370</name>
</gene>
<evidence type="ECO:0000313" key="2">
    <source>
        <dbReference type="EMBL" id="KAB1636755.1"/>
    </source>
</evidence>
<reference evidence="2 3" key="1">
    <citation type="submission" date="2019-09" db="EMBL/GenBank/DDBJ databases">
        <title>Phylogeny of genus Pseudoclavibacter and closely related genus.</title>
        <authorList>
            <person name="Li Y."/>
        </authorList>
    </citation>
    <scope>NUCLEOTIDE SEQUENCE [LARGE SCALE GENOMIC DNA]</scope>
    <source>
        <strain evidence="2 3">THG-MD12</strain>
    </source>
</reference>
<name>A0A7J5AYX1_9MICO</name>
<keyword evidence="1" id="KW-0812">Transmembrane</keyword>
<comment type="caution">
    <text evidence="2">The sequence shown here is derived from an EMBL/GenBank/DDBJ whole genome shotgun (WGS) entry which is preliminary data.</text>
</comment>
<keyword evidence="3" id="KW-1185">Reference proteome</keyword>
<proteinExistence type="predicted"/>
<dbReference type="RefSeq" id="WP_151424476.1">
    <property type="nucleotide sequence ID" value="NZ_WBJX01000005.1"/>
</dbReference>
<evidence type="ECO:0008006" key="4">
    <source>
        <dbReference type="Google" id="ProtNLM"/>
    </source>
</evidence>
<dbReference type="Proteomes" id="UP000490386">
    <property type="component" value="Unassembled WGS sequence"/>
</dbReference>